<dbReference type="Proteomes" id="UP001521785">
    <property type="component" value="Unassembled WGS sequence"/>
</dbReference>
<accession>A0ABR3QLZ7</accession>
<protein>
    <recommendedName>
        <fullName evidence="3">BTB domain-containing protein</fullName>
    </recommendedName>
</protein>
<keyword evidence="2" id="KW-1185">Reference proteome</keyword>
<name>A0ABR3QLZ7_9PLEO</name>
<gene>
    <name evidence="1" type="ORF">SLS60_010785</name>
</gene>
<proteinExistence type="predicted"/>
<dbReference type="EMBL" id="JAKJXO020000019">
    <property type="protein sequence ID" value="KAL1593177.1"/>
    <property type="molecule type" value="Genomic_DNA"/>
</dbReference>
<organism evidence="1 2">
    <name type="scientific">Paraconiothyrium brasiliense</name>
    <dbReference type="NCBI Taxonomy" id="300254"/>
    <lineage>
        <taxon>Eukaryota</taxon>
        <taxon>Fungi</taxon>
        <taxon>Dikarya</taxon>
        <taxon>Ascomycota</taxon>
        <taxon>Pezizomycotina</taxon>
        <taxon>Dothideomycetes</taxon>
        <taxon>Pleosporomycetidae</taxon>
        <taxon>Pleosporales</taxon>
        <taxon>Massarineae</taxon>
        <taxon>Didymosphaeriaceae</taxon>
        <taxon>Paraconiothyrium</taxon>
    </lineage>
</organism>
<evidence type="ECO:0000313" key="2">
    <source>
        <dbReference type="Proteomes" id="UP001521785"/>
    </source>
</evidence>
<evidence type="ECO:0008006" key="3">
    <source>
        <dbReference type="Google" id="ProtNLM"/>
    </source>
</evidence>
<sequence length="240" mass="27438">MSTLSFKASLATTSQPVDQALITTPLRQLAPNDRRNLGMGPTFNLMVGDRIVDANIPKRAAMAMSGFFNDALTKHSHSNMIMLNPQEVSEHCVLAIVDYITGNVKVNNPFNLRNKENFVLELQLYRHAGLFRMMHHAGSMRAALLEDLNQEVHIPSYNALDEITKLPNTDPIYKAAIRRMEGLVHIGELQGDQDWLRWVNEHNRFALDMDAYKAERKARDVEKRQVQRQVDFERNFPALK</sequence>
<comment type="caution">
    <text evidence="1">The sequence shown here is derived from an EMBL/GenBank/DDBJ whole genome shotgun (WGS) entry which is preliminary data.</text>
</comment>
<reference evidence="1 2" key="1">
    <citation type="submission" date="2024-02" db="EMBL/GenBank/DDBJ databases">
        <title>De novo assembly and annotation of 12 fungi associated with fruit tree decline syndrome in Ontario, Canada.</title>
        <authorList>
            <person name="Sulman M."/>
            <person name="Ellouze W."/>
            <person name="Ilyukhin E."/>
        </authorList>
    </citation>
    <scope>NUCLEOTIDE SEQUENCE [LARGE SCALE GENOMIC DNA]</scope>
    <source>
        <strain evidence="1 2">M42-189</strain>
    </source>
</reference>
<evidence type="ECO:0000313" key="1">
    <source>
        <dbReference type="EMBL" id="KAL1593177.1"/>
    </source>
</evidence>